<dbReference type="PANTHER" id="PTHR12242:SF6">
    <property type="entry name" value="PROTEIN ROLLING PROTEIN"/>
    <property type="match status" value="1"/>
</dbReference>
<organism evidence="2 3">
    <name type="scientific">Musa balbisiana</name>
    <name type="common">Banana</name>
    <dbReference type="NCBI Taxonomy" id="52838"/>
    <lineage>
        <taxon>Eukaryota</taxon>
        <taxon>Viridiplantae</taxon>
        <taxon>Streptophyta</taxon>
        <taxon>Embryophyta</taxon>
        <taxon>Tracheophyta</taxon>
        <taxon>Spermatophyta</taxon>
        <taxon>Magnoliopsida</taxon>
        <taxon>Liliopsida</taxon>
        <taxon>Zingiberales</taxon>
        <taxon>Musaceae</taxon>
        <taxon>Musa</taxon>
    </lineage>
</organism>
<sequence length="236" mass="26753">MTIAVSAGALSALISSLGSPLIRGSVRLALEEGQPVLAPRPPSSRPLDLMLGGSSRRRLRVLVLHSVSVSKRILGIEMFRSLLVDLFISDRVFSVKLFHSLEQTSAGAVALTDIVFWGLLVPFLSVEHFKLDLLMGCMHSLNFVFLLLDTALNSLPFPWFRMAYFVLWSCIYVIFQWILHACGFSWWPYRFLELSTPWAPLWYFCLALLHVPCYGLYSLLVTAKNTLFPKFFHTRP</sequence>
<feature type="transmembrane region" description="Helical" evidence="1">
    <location>
        <begin position="201"/>
        <end position="220"/>
    </location>
</feature>
<proteinExistence type="predicted"/>
<evidence type="ECO:0000313" key="3">
    <source>
        <dbReference type="Proteomes" id="UP000317650"/>
    </source>
</evidence>
<dbReference type="Proteomes" id="UP000317650">
    <property type="component" value="Chromosome 11"/>
</dbReference>
<dbReference type="EMBL" id="PYDT01000007">
    <property type="protein sequence ID" value="THU55943.1"/>
    <property type="molecule type" value="Genomic_DNA"/>
</dbReference>
<feature type="transmembrane region" description="Helical" evidence="1">
    <location>
        <begin position="164"/>
        <end position="189"/>
    </location>
</feature>
<feature type="transmembrane region" description="Helical" evidence="1">
    <location>
        <begin position="131"/>
        <end position="152"/>
    </location>
</feature>
<reference evidence="2 3" key="1">
    <citation type="journal article" date="2019" name="Nat. Plants">
        <title>Genome sequencing of Musa balbisiana reveals subgenome evolution and function divergence in polyploid bananas.</title>
        <authorList>
            <person name="Yao X."/>
        </authorList>
    </citation>
    <scope>NUCLEOTIDE SEQUENCE [LARGE SCALE GENOMIC DNA]</scope>
    <source>
        <strain evidence="3">cv. DH-PKW</strain>
        <tissue evidence="2">Leaves</tissue>
    </source>
</reference>
<keyword evidence="1" id="KW-0812">Transmembrane</keyword>
<feature type="transmembrane region" description="Helical" evidence="1">
    <location>
        <begin position="105"/>
        <end position="125"/>
    </location>
</feature>
<dbReference type="GO" id="GO:0016020">
    <property type="term" value="C:membrane"/>
    <property type="evidence" value="ECO:0007669"/>
    <property type="project" value="TreeGrafter"/>
</dbReference>
<evidence type="ECO:0000256" key="1">
    <source>
        <dbReference type="SAM" id="Phobius"/>
    </source>
</evidence>
<keyword evidence="1" id="KW-0472">Membrane</keyword>
<keyword evidence="1" id="KW-1133">Transmembrane helix</keyword>
<gene>
    <name evidence="2" type="ORF">C4D60_Mb11t11970</name>
</gene>
<protein>
    <submittedName>
        <fullName evidence="2">Uncharacterized protein</fullName>
    </submittedName>
</protein>
<keyword evidence="3" id="KW-1185">Reference proteome</keyword>
<accession>A0A4S8J3H3</accession>
<dbReference type="AlphaFoldDB" id="A0A4S8J3H3"/>
<name>A0A4S8J3H3_MUSBA</name>
<evidence type="ECO:0000313" key="2">
    <source>
        <dbReference type="EMBL" id="THU55943.1"/>
    </source>
</evidence>
<comment type="caution">
    <text evidence="2">The sequence shown here is derived from an EMBL/GenBank/DDBJ whole genome shotgun (WGS) entry which is preliminary data.</text>
</comment>
<dbReference type="PANTHER" id="PTHR12242">
    <property type="entry name" value="OS02G0130600 PROTEIN-RELATED"/>
    <property type="match status" value="1"/>
</dbReference>